<comment type="caution">
    <text evidence="1">The sequence shown here is derived from an EMBL/GenBank/DDBJ whole genome shotgun (WGS) entry which is preliminary data.</text>
</comment>
<sequence>LNPSVMEPRHCHEAIPIRRIFHGIGSRNLNPPVMEPRHCHEDTAISNATNGVNSCPHDTSQILRAN</sequence>
<gene>
    <name evidence="1" type="ORF">AVEN_261204_1</name>
</gene>
<evidence type="ECO:0000313" key="1">
    <source>
        <dbReference type="EMBL" id="GBO35617.1"/>
    </source>
</evidence>
<dbReference type="Proteomes" id="UP000499080">
    <property type="component" value="Unassembled WGS sequence"/>
</dbReference>
<proteinExistence type="predicted"/>
<keyword evidence="2" id="KW-1185">Reference proteome</keyword>
<organism evidence="1 2">
    <name type="scientific">Araneus ventricosus</name>
    <name type="common">Orbweaver spider</name>
    <name type="synonym">Epeira ventricosa</name>
    <dbReference type="NCBI Taxonomy" id="182803"/>
    <lineage>
        <taxon>Eukaryota</taxon>
        <taxon>Metazoa</taxon>
        <taxon>Ecdysozoa</taxon>
        <taxon>Arthropoda</taxon>
        <taxon>Chelicerata</taxon>
        <taxon>Arachnida</taxon>
        <taxon>Araneae</taxon>
        <taxon>Araneomorphae</taxon>
        <taxon>Entelegynae</taxon>
        <taxon>Araneoidea</taxon>
        <taxon>Araneidae</taxon>
        <taxon>Araneus</taxon>
    </lineage>
</organism>
<evidence type="ECO:0000313" key="2">
    <source>
        <dbReference type="Proteomes" id="UP000499080"/>
    </source>
</evidence>
<dbReference type="AlphaFoldDB" id="A0A4Y2WHY0"/>
<accession>A0A4Y2WHY0</accession>
<protein>
    <submittedName>
        <fullName evidence="1">Uncharacterized protein</fullName>
    </submittedName>
</protein>
<feature type="non-terminal residue" evidence="1">
    <location>
        <position position="1"/>
    </location>
</feature>
<name>A0A4Y2WHY0_ARAVE</name>
<dbReference type="EMBL" id="BGPR01059612">
    <property type="protein sequence ID" value="GBO35617.1"/>
    <property type="molecule type" value="Genomic_DNA"/>
</dbReference>
<reference evidence="1 2" key="1">
    <citation type="journal article" date="2019" name="Sci. Rep.">
        <title>Orb-weaving spider Araneus ventricosus genome elucidates the spidroin gene catalogue.</title>
        <authorList>
            <person name="Kono N."/>
            <person name="Nakamura H."/>
            <person name="Ohtoshi R."/>
            <person name="Moran D.A.P."/>
            <person name="Shinohara A."/>
            <person name="Yoshida Y."/>
            <person name="Fujiwara M."/>
            <person name="Mori M."/>
            <person name="Tomita M."/>
            <person name="Arakawa K."/>
        </authorList>
    </citation>
    <scope>NUCLEOTIDE SEQUENCE [LARGE SCALE GENOMIC DNA]</scope>
</reference>